<accession>M0CMZ3</accession>
<dbReference type="Proteomes" id="UP000011657">
    <property type="component" value="Unassembled WGS sequence"/>
</dbReference>
<feature type="domain" description="ABC transmembrane type-1" evidence="8">
    <location>
        <begin position="1"/>
        <end position="108"/>
    </location>
</feature>
<dbReference type="STRING" id="1227488.C477_00430"/>
<gene>
    <name evidence="9" type="ORF">C477_00430</name>
</gene>
<feature type="transmembrane region" description="Helical" evidence="7">
    <location>
        <begin position="85"/>
        <end position="111"/>
    </location>
</feature>
<dbReference type="AlphaFoldDB" id="M0CMZ3"/>
<name>M0CMZ3_9EURY</name>
<evidence type="ECO:0000259" key="8">
    <source>
        <dbReference type="PROSITE" id="PS50928"/>
    </source>
</evidence>
<keyword evidence="2 7" id="KW-0813">Transport</keyword>
<keyword evidence="10" id="KW-1185">Reference proteome</keyword>
<dbReference type="PROSITE" id="PS50928">
    <property type="entry name" value="ABC_TM1"/>
    <property type="match status" value="1"/>
</dbReference>
<protein>
    <submittedName>
        <fullName evidence="9">Peptide ABC transporter permease</fullName>
    </submittedName>
</protein>
<evidence type="ECO:0000256" key="2">
    <source>
        <dbReference type="ARBA" id="ARBA00022448"/>
    </source>
</evidence>
<organism evidence="9 10">
    <name type="scientific">Haloterrigena salina JCM 13891</name>
    <dbReference type="NCBI Taxonomy" id="1227488"/>
    <lineage>
        <taxon>Archaea</taxon>
        <taxon>Methanobacteriati</taxon>
        <taxon>Methanobacteriota</taxon>
        <taxon>Stenosarchaea group</taxon>
        <taxon>Halobacteria</taxon>
        <taxon>Halobacteriales</taxon>
        <taxon>Natrialbaceae</taxon>
        <taxon>Haloterrigena</taxon>
    </lineage>
</organism>
<dbReference type="GO" id="GO:0005886">
    <property type="term" value="C:plasma membrane"/>
    <property type="evidence" value="ECO:0007669"/>
    <property type="project" value="UniProtKB-SubCell"/>
</dbReference>
<keyword evidence="6 7" id="KW-0472">Membrane</keyword>
<sequence length="122" mass="13399">MRLTRTEMVDILKSDYIRTARLKGLDEKTVVLKHAVRNGLMPTVTLLAMSLGSLMGGIVVVEEVFAYPGLGRLIVDSVTHRDVPVLQASILLVAFVYTFANLAADIVYTYLNPRISYGGSAR</sequence>
<evidence type="ECO:0000256" key="1">
    <source>
        <dbReference type="ARBA" id="ARBA00004651"/>
    </source>
</evidence>
<dbReference type="eggNOG" id="arCOG00751">
    <property type="taxonomic scope" value="Archaea"/>
</dbReference>
<keyword evidence="4 7" id="KW-0812">Transmembrane</keyword>
<dbReference type="PATRIC" id="fig|1227488.3.peg.87"/>
<evidence type="ECO:0000313" key="10">
    <source>
        <dbReference type="Proteomes" id="UP000011657"/>
    </source>
</evidence>
<comment type="caution">
    <text evidence="9">The sequence shown here is derived from an EMBL/GenBank/DDBJ whole genome shotgun (WGS) entry which is preliminary data.</text>
</comment>
<dbReference type="InterPro" id="IPR035906">
    <property type="entry name" value="MetI-like_sf"/>
</dbReference>
<evidence type="ECO:0000256" key="6">
    <source>
        <dbReference type="ARBA" id="ARBA00023136"/>
    </source>
</evidence>
<dbReference type="InterPro" id="IPR000515">
    <property type="entry name" value="MetI-like"/>
</dbReference>
<keyword evidence="5 7" id="KW-1133">Transmembrane helix</keyword>
<dbReference type="SUPFAM" id="SSF161098">
    <property type="entry name" value="MetI-like"/>
    <property type="match status" value="1"/>
</dbReference>
<evidence type="ECO:0000256" key="4">
    <source>
        <dbReference type="ARBA" id="ARBA00022692"/>
    </source>
</evidence>
<evidence type="ECO:0000256" key="7">
    <source>
        <dbReference type="RuleBase" id="RU363032"/>
    </source>
</evidence>
<evidence type="ECO:0000256" key="3">
    <source>
        <dbReference type="ARBA" id="ARBA00022475"/>
    </source>
</evidence>
<dbReference type="Pfam" id="PF00528">
    <property type="entry name" value="BPD_transp_1"/>
    <property type="match status" value="1"/>
</dbReference>
<dbReference type="Gene3D" id="1.10.3720.10">
    <property type="entry name" value="MetI-like"/>
    <property type="match status" value="1"/>
</dbReference>
<feature type="transmembrane region" description="Helical" evidence="7">
    <location>
        <begin position="43"/>
        <end position="65"/>
    </location>
</feature>
<dbReference type="GO" id="GO:0055085">
    <property type="term" value="P:transmembrane transport"/>
    <property type="evidence" value="ECO:0007669"/>
    <property type="project" value="InterPro"/>
</dbReference>
<dbReference type="PANTHER" id="PTHR43163">
    <property type="entry name" value="DIPEPTIDE TRANSPORT SYSTEM PERMEASE PROTEIN DPPB-RELATED"/>
    <property type="match status" value="1"/>
</dbReference>
<evidence type="ECO:0000256" key="5">
    <source>
        <dbReference type="ARBA" id="ARBA00022989"/>
    </source>
</evidence>
<evidence type="ECO:0000313" key="9">
    <source>
        <dbReference type="EMBL" id="ELZ24630.1"/>
    </source>
</evidence>
<keyword evidence="3" id="KW-1003">Cell membrane</keyword>
<dbReference type="EMBL" id="AOIS01000003">
    <property type="protein sequence ID" value="ELZ24630.1"/>
    <property type="molecule type" value="Genomic_DNA"/>
</dbReference>
<comment type="subcellular location">
    <subcellularLocation>
        <location evidence="1 7">Cell membrane</location>
        <topology evidence="1 7">Multi-pass membrane protein</topology>
    </subcellularLocation>
</comment>
<dbReference type="PANTHER" id="PTHR43163:SF6">
    <property type="entry name" value="DIPEPTIDE TRANSPORT SYSTEM PERMEASE PROTEIN DPPB-RELATED"/>
    <property type="match status" value="1"/>
</dbReference>
<comment type="similarity">
    <text evidence="7">Belongs to the binding-protein-dependent transport system permease family.</text>
</comment>
<reference evidence="9 10" key="1">
    <citation type="journal article" date="2014" name="PLoS Genet.">
        <title>Phylogenetically driven sequencing of extremely halophilic archaea reveals strategies for static and dynamic osmo-response.</title>
        <authorList>
            <person name="Becker E.A."/>
            <person name="Seitzer P.M."/>
            <person name="Tritt A."/>
            <person name="Larsen D."/>
            <person name="Krusor M."/>
            <person name="Yao A.I."/>
            <person name="Wu D."/>
            <person name="Madern D."/>
            <person name="Eisen J.A."/>
            <person name="Darling A.E."/>
            <person name="Facciotti M.T."/>
        </authorList>
    </citation>
    <scope>NUCLEOTIDE SEQUENCE [LARGE SCALE GENOMIC DNA]</scope>
    <source>
        <strain evidence="9 10">JCM 13891</strain>
    </source>
</reference>
<proteinExistence type="inferred from homology"/>